<feature type="transmembrane region" description="Helical" evidence="4">
    <location>
        <begin position="7"/>
        <end position="25"/>
    </location>
</feature>
<dbReference type="PROSITE" id="PS51221">
    <property type="entry name" value="TTL"/>
    <property type="match status" value="1"/>
</dbReference>
<evidence type="ECO:0000313" key="6">
    <source>
        <dbReference type="Proteomes" id="UP001162131"/>
    </source>
</evidence>
<keyword evidence="4" id="KW-0472">Membrane</keyword>
<evidence type="ECO:0000256" key="4">
    <source>
        <dbReference type="SAM" id="Phobius"/>
    </source>
</evidence>
<name>A0AAU9KCI1_9CILI</name>
<dbReference type="GO" id="GO:0070740">
    <property type="term" value="F:tubulin-glutamic acid ligase activity"/>
    <property type="evidence" value="ECO:0007669"/>
    <property type="project" value="TreeGrafter"/>
</dbReference>
<protein>
    <submittedName>
        <fullName evidence="5">Uncharacterized protein</fullName>
    </submittedName>
</protein>
<dbReference type="Gene3D" id="3.30.470.20">
    <property type="entry name" value="ATP-grasp fold, B domain"/>
    <property type="match status" value="1"/>
</dbReference>
<reference evidence="5" key="1">
    <citation type="submission" date="2021-09" db="EMBL/GenBank/DDBJ databases">
        <authorList>
            <consortium name="AG Swart"/>
            <person name="Singh M."/>
            <person name="Singh A."/>
            <person name="Seah K."/>
            <person name="Emmerich C."/>
        </authorList>
    </citation>
    <scope>NUCLEOTIDE SEQUENCE</scope>
    <source>
        <strain evidence="5">ATCC30299</strain>
    </source>
</reference>
<evidence type="ECO:0000256" key="1">
    <source>
        <dbReference type="ARBA" id="ARBA00022598"/>
    </source>
</evidence>
<dbReference type="EMBL" id="CAJZBQ010000063">
    <property type="protein sequence ID" value="CAG9335966.1"/>
    <property type="molecule type" value="Genomic_DNA"/>
</dbReference>
<dbReference type="SUPFAM" id="SSF56059">
    <property type="entry name" value="Glutathione synthetase ATP-binding domain-like"/>
    <property type="match status" value="1"/>
</dbReference>
<dbReference type="Proteomes" id="UP001162131">
    <property type="component" value="Unassembled WGS sequence"/>
</dbReference>
<evidence type="ECO:0000256" key="2">
    <source>
        <dbReference type="ARBA" id="ARBA00022741"/>
    </source>
</evidence>
<dbReference type="GO" id="GO:0005524">
    <property type="term" value="F:ATP binding"/>
    <property type="evidence" value="ECO:0007669"/>
    <property type="project" value="UniProtKB-KW"/>
</dbReference>
<dbReference type="GO" id="GO:0000226">
    <property type="term" value="P:microtubule cytoskeleton organization"/>
    <property type="evidence" value="ECO:0007669"/>
    <property type="project" value="TreeGrafter"/>
</dbReference>
<evidence type="ECO:0000256" key="3">
    <source>
        <dbReference type="ARBA" id="ARBA00022840"/>
    </source>
</evidence>
<sequence>MNFKTPIATLLLVNFWILGIYEYFFNPRVFVIEYEDAPKQPWALTEPWKNYLSTLELKIKHQNIVNDNNYCEYVMNYQQDHLITLDQDGLPIKQQRIIFSDFNNNTFPKKILNRISTLSMTEHFTRMNPERHPYEKLKPNINLFFHHEPLWHEFHEIGKHFLCQGQRYNHIPGNENINYKDTTINTFRNYTKHYVGRMQCFNPWMVMPYSLDLSDENQCKEFFNRLNDDKDREGVNWVVKKSRYSHNGQGIQLIDSKTAHLALKEYDYGNKCNEAAGFLAQKYIKYPFLINGKKFDFRAYMFIASMDPLIILYHDGFARITLDDYNSTSGDRSKHLTNLDVAQGFLESKNVTGKEKEEALIDQGWSYQHLEEYLIENNLVKKGWMDSYLRASIKRAMFHIVRMNLSKLLKHPGVFEIMGFDFILDQNLHLWFLEANLTPCITEKNEMKKELNTKFIKDVVDLEYALLYGADFNKIFSRTNFQWIYDGRKKGMDRYHDLITKDCL</sequence>
<dbReference type="Pfam" id="PF03133">
    <property type="entry name" value="TTL"/>
    <property type="match status" value="1"/>
</dbReference>
<dbReference type="AlphaFoldDB" id="A0AAU9KCI1"/>
<keyword evidence="1" id="KW-0436">Ligase</keyword>
<evidence type="ECO:0000313" key="5">
    <source>
        <dbReference type="EMBL" id="CAG9335966.1"/>
    </source>
</evidence>
<dbReference type="GO" id="GO:0015631">
    <property type="term" value="F:tubulin binding"/>
    <property type="evidence" value="ECO:0007669"/>
    <property type="project" value="TreeGrafter"/>
</dbReference>
<keyword evidence="4" id="KW-0812">Transmembrane</keyword>
<keyword evidence="6" id="KW-1185">Reference proteome</keyword>
<keyword evidence="3" id="KW-0067">ATP-binding</keyword>
<keyword evidence="4" id="KW-1133">Transmembrane helix</keyword>
<dbReference type="GO" id="GO:0036064">
    <property type="term" value="C:ciliary basal body"/>
    <property type="evidence" value="ECO:0007669"/>
    <property type="project" value="TreeGrafter"/>
</dbReference>
<gene>
    <name evidence="5" type="ORF">BSTOLATCC_MIC65277</name>
</gene>
<dbReference type="PANTHER" id="PTHR12241">
    <property type="entry name" value="TUBULIN POLYGLUTAMYLASE"/>
    <property type="match status" value="1"/>
</dbReference>
<accession>A0AAU9KCI1</accession>
<organism evidence="5 6">
    <name type="scientific">Blepharisma stoltei</name>
    <dbReference type="NCBI Taxonomy" id="1481888"/>
    <lineage>
        <taxon>Eukaryota</taxon>
        <taxon>Sar</taxon>
        <taxon>Alveolata</taxon>
        <taxon>Ciliophora</taxon>
        <taxon>Postciliodesmatophora</taxon>
        <taxon>Heterotrichea</taxon>
        <taxon>Heterotrichida</taxon>
        <taxon>Blepharismidae</taxon>
        <taxon>Blepharisma</taxon>
    </lineage>
</organism>
<keyword evidence="2" id="KW-0547">Nucleotide-binding</keyword>
<dbReference type="InterPro" id="IPR004344">
    <property type="entry name" value="TTL/TTLL_fam"/>
</dbReference>
<comment type="caution">
    <text evidence="5">The sequence shown here is derived from an EMBL/GenBank/DDBJ whole genome shotgun (WGS) entry which is preliminary data.</text>
</comment>
<proteinExistence type="predicted"/>